<dbReference type="EMBL" id="ML210148">
    <property type="protein sequence ID" value="TFK29656.1"/>
    <property type="molecule type" value="Genomic_DNA"/>
</dbReference>
<keyword evidence="3" id="KW-1185">Reference proteome</keyword>
<dbReference type="InterPro" id="IPR001810">
    <property type="entry name" value="F-box_dom"/>
</dbReference>
<feature type="domain" description="F-box" evidence="1">
    <location>
        <begin position="39"/>
        <end position="95"/>
    </location>
</feature>
<dbReference type="Gene3D" id="3.80.10.10">
    <property type="entry name" value="Ribonuclease Inhibitor"/>
    <property type="match status" value="1"/>
</dbReference>
<dbReference type="Proteomes" id="UP000307440">
    <property type="component" value="Unassembled WGS sequence"/>
</dbReference>
<evidence type="ECO:0000313" key="3">
    <source>
        <dbReference type="Proteomes" id="UP000307440"/>
    </source>
</evidence>
<dbReference type="AlphaFoldDB" id="A0A5C3LCH3"/>
<gene>
    <name evidence="2" type="ORF">FA15DRAFT_663811</name>
</gene>
<evidence type="ECO:0000259" key="1">
    <source>
        <dbReference type="Pfam" id="PF12937"/>
    </source>
</evidence>
<organism evidence="2 3">
    <name type="scientific">Coprinopsis marcescibilis</name>
    <name type="common">Agaric fungus</name>
    <name type="synonym">Psathyrella marcescibilis</name>
    <dbReference type="NCBI Taxonomy" id="230819"/>
    <lineage>
        <taxon>Eukaryota</taxon>
        <taxon>Fungi</taxon>
        <taxon>Dikarya</taxon>
        <taxon>Basidiomycota</taxon>
        <taxon>Agaricomycotina</taxon>
        <taxon>Agaricomycetes</taxon>
        <taxon>Agaricomycetidae</taxon>
        <taxon>Agaricales</taxon>
        <taxon>Agaricineae</taxon>
        <taxon>Psathyrellaceae</taxon>
        <taxon>Coprinopsis</taxon>
    </lineage>
</organism>
<sequence length="555" mass="62727">MQPKTADEDSKRQRIDARITALEEEICALKTQRNELSPICQLPPEVLSRIFIHFELQTSLRFHCPANRSWYQITHICRYWRSVALHCPQLWSNICVVSTFWTELFLSRSKQAPLLLEIGFQVPFAMEPRIHEILVTQMSRLSSLLVSGTTDMLKMRLHHLPSSAPSLHTLSIENSGFNETMTLPELFVEGTPQLKELRLYRCYIDWSSPLLQGLSKLNISVNDDVFYPSTHPPPPSPDVFLQALRNMTTLTHLTLQMDFPDINSKPLSNSSIALHHLEELDLAGSITGVVGFLSHITLPASAHIRLVCSTTLEDTHMASELGKVLIPSWLSVSLENPPLTLPSMRYLIVQSNYKFCHLLAGFDDTDVQFPHMGQLPPLSVTLIASESPRHTPSPSSLFRSLPLSNLHIVNLGTVLERSDIEYFSSLPGLKTVLLTGVSPTVQFLDYLRQDSAFSNLDSPGEHCTCFPNLESLSIDSYDLMDHLAFSLDDFLQLLILRVEFNRPIHQLKLVEWANLVPGDVDRIKGIVTDVVWDHHVELNRTGQSDSEFSESSLFY</sequence>
<accession>A0A5C3LCH3</accession>
<dbReference type="SUPFAM" id="SSF81383">
    <property type="entry name" value="F-box domain"/>
    <property type="match status" value="1"/>
</dbReference>
<reference evidence="2 3" key="1">
    <citation type="journal article" date="2019" name="Nat. Ecol. Evol.">
        <title>Megaphylogeny resolves global patterns of mushroom evolution.</title>
        <authorList>
            <person name="Varga T."/>
            <person name="Krizsan K."/>
            <person name="Foldi C."/>
            <person name="Dima B."/>
            <person name="Sanchez-Garcia M."/>
            <person name="Sanchez-Ramirez S."/>
            <person name="Szollosi G.J."/>
            <person name="Szarkandi J.G."/>
            <person name="Papp V."/>
            <person name="Albert L."/>
            <person name="Andreopoulos W."/>
            <person name="Angelini C."/>
            <person name="Antonin V."/>
            <person name="Barry K.W."/>
            <person name="Bougher N.L."/>
            <person name="Buchanan P."/>
            <person name="Buyck B."/>
            <person name="Bense V."/>
            <person name="Catcheside P."/>
            <person name="Chovatia M."/>
            <person name="Cooper J."/>
            <person name="Damon W."/>
            <person name="Desjardin D."/>
            <person name="Finy P."/>
            <person name="Geml J."/>
            <person name="Haridas S."/>
            <person name="Hughes K."/>
            <person name="Justo A."/>
            <person name="Karasinski D."/>
            <person name="Kautmanova I."/>
            <person name="Kiss B."/>
            <person name="Kocsube S."/>
            <person name="Kotiranta H."/>
            <person name="LaButti K.M."/>
            <person name="Lechner B.E."/>
            <person name="Liimatainen K."/>
            <person name="Lipzen A."/>
            <person name="Lukacs Z."/>
            <person name="Mihaltcheva S."/>
            <person name="Morgado L.N."/>
            <person name="Niskanen T."/>
            <person name="Noordeloos M.E."/>
            <person name="Ohm R.A."/>
            <person name="Ortiz-Santana B."/>
            <person name="Ovrebo C."/>
            <person name="Racz N."/>
            <person name="Riley R."/>
            <person name="Savchenko A."/>
            <person name="Shiryaev A."/>
            <person name="Soop K."/>
            <person name="Spirin V."/>
            <person name="Szebenyi C."/>
            <person name="Tomsovsky M."/>
            <person name="Tulloss R.E."/>
            <person name="Uehling J."/>
            <person name="Grigoriev I.V."/>
            <person name="Vagvolgyi C."/>
            <person name="Papp T."/>
            <person name="Martin F.M."/>
            <person name="Miettinen O."/>
            <person name="Hibbett D.S."/>
            <person name="Nagy L.G."/>
        </authorList>
    </citation>
    <scope>NUCLEOTIDE SEQUENCE [LARGE SCALE GENOMIC DNA]</scope>
    <source>
        <strain evidence="2 3">CBS 121175</strain>
    </source>
</reference>
<protein>
    <recommendedName>
        <fullName evidence="1">F-box domain-containing protein</fullName>
    </recommendedName>
</protein>
<dbReference type="InterPro" id="IPR032675">
    <property type="entry name" value="LRR_dom_sf"/>
</dbReference>
<dbReference type="Pfam" id="PF12937">
    <property type="entry name" value="F-box-like"/>
    <property type="match status" value="1"/>
</dbReference>
<name>A0A5C3LCH3_COPMA</name>
<proteinExistence type="predicted"/>
<evidence type="ECO:0000313" key="2">
    <source>
        <dbReference type="EMBL" id="TFK29656.1"/>
    </source>
</evidence>
<dbReference type="Gene3D" id="1.20.1280.50">
    <property type="match status" value="1"/>
</dbReference>
<dbReference type="InterPro" id="IPR036047">
    <property type="entry name" value="F-box-like_dom_sf"/>
</dbReference>
<dbReference type="SUPFAM" id="SSF52047">
    <property type="entry name" value="RNI-like"/>
    <property type="match status" value="1"/>
</dbReference>
<dbReference type="STRING" id="230819.A0A5C3LCH3"/>
<dbReference type="OrthoDB" id="3156934at2759"/>